<dbReference type="SUPFAM" id="SSF69786">
    <property type="entry name" value="YggU-like"/>
    <property type="match status" value="1"/>
</dbReference>
<keyword evidence="3" id="KW-0809">Transit peptide</keyword>
<dbReference type="Gene3D" id="3.30.1200.10">
    <property type="entry name" value="YggU-like"/>
    <property type="match status" value="1"/>
</dbReference>
<evidence type="ECO:0000256" key="3">
    <source>
        <dbReference type="ARBA" id="ARBA00022946"/>
    </source>
</evidence>
<gene>
    <name evidence="6" type="ORF">RHSIM_Rhsim08G0003400</name>
</gene>
<evidence type="ECO:0000256" key="4">
    <source>
        <dbReference type="SAM" id="MobiDB-lite"/>
    </source>
</evidence>
<feature type="domain" description="Plastid lipid-associated protein/fibrillin conserved" evidence="5">
    <location>
        <begin position="78"/>
        <end position="168"/>
    </location>
</feature>
<dbReference type="Proteomes" id="UP000626092">
    <property type="component" value="Unassembled WGS sequence"/>
</dbReference>
<organism evidence="6 7">
    <name type="scientific">Rhododendron simsii</name>
    <name type="common">Sims's rhododendron</name>
    <dbReference type="NCBI Taxonomy" id="118357"/>
    <lineage>
        <taxon>Eukaryota</taxon>
        <taxon>Viridiplantae</taxon>
        <taxon>Streptophyta</taxon>
        <taxon>Embryophyta</taxon>
        <taxon>Tracheophyta</taxon>
        <taxon>Spermatophyta</taxon>
        <taxon>Magnoliopsida</taxon>
        <taxon>eudicotyledons</taxon>
        <taxon>Gunneridae</taxon>
        <taxon>Pentapetalae</taxon>
        <taxon>asterids</taxon>
        <taxon>Ericales</taxon>
        <taxon>Ericaceae</taxon>
        <taxon>Ericoideae</taxon>
        <taxon>Rhodoreae</taxon>
        <taxon>Rhododendron</taxon>
    </lineage>
</organism>
<name>A0A834GKJ3_RHOSS</name>
<sequence>MATKLVHPPIPASQLVPQMPSFTKMIRADVRALSATHSRNQKATPRSTGDYPSGFRPIRVADQSSGLIGSTEEQETAEIKAELYEAIQGINRGIFGVPSAKKSEIEGLVKQLETRNPTPEPTLFLEKVGGCWKLIYSTITILGSKRTKLGLRDFISLGDFLQTIDVAECLSLHISSKTSTQAKKRGKNGKVLGITTNFSDEALGVQIDAPAKDGEANAALLDYIGSTLMPRFKISITTQACNSGSFVKGKDTSLCEANSKPLPKRLLKFSVHKFMCLSAFNVDSVE</sequence>
<comment type="caution">
    <text evidence="6">The sequence shown here is derived from an EMBL/GenBank/DDBJ whole genome shotgun (WGS) entry which is preliminary data.</text>
</comment>
<reference evidence="6" key="1">
    <citation type="submission" date="2019-11" db="EMBL/GenBank/DDBJ databases">
        <authorList>
            <person name="Liu Y."/>
            <person name="Hou J."/>
            <person name="Li T.-Q."/>
            <person name="Guan C.-H."/>
            <person name="Wu X."/>
            <person name="Wu H.-Z."/>
            <person name="Ling F."/>
            <person name="Zhang R."/>
            <person name="Shi X.-G."/>
            <person name="Ren J.-P."/>
            <person name="Chen E.-F."/>
            <person name="Sun J.-M."/>
        </authorList>
    </citation>
    <scope>NUCLEOTIDE SEQUENCE</scope>
    <source>
        <strain evidence="6">Adult_tree_wgs_1</strain>
        <tissue evidence="6">Leaves</tissue>
    </source>
</reference>
<dbReference type="InterPro" id="IPR036591">
    <property type="entry name" value="YggU-like_sf"/>
</dbReference>
<dbReference type="PANTHER" id="PTHR31906">
    <property type="entry name" value="PLASTID-LIPID-ASSOCIATED PROTEIN 4, CHLOROPLASTIC-RELATED"/>
    <property type="match status" value="1"/>
</dbReference>
<evidence type="ECO:0000313" key="7">
    <source>
        <dbReference type="Proteomes" id="UP000626092"/>
    </source>
</evidence>
<dbReference type="Pfam" id="PF04755">
    <property type="entry name" value="PAP_fibrillin"/>
    <property type="match status" value="1"/>
</dbReference>
<dbReference type="EMBL" id="WJXA01000008">
    <property type="protein sequence ID" value="KAF7135660.1"/>
    <property type="molecule type" value="Genomic_DNA"/>
</dbReference>
<evidence type="ECO:0000313" key="6">
    <source>
        <dbReference type="EMBL" id="KAF7135660.1"/>
    </source>
</evidence>
<evidence type="ECO:0000256" key="2">
    <source>
        <dbReference type="ARBA" id="ARBA00022640"/>
    </source>
</evidence>
<protein>
    <recommendedName>
        <fullName evidence="5">Plastid lipid-associated protein/fibrillin conserved domain-containing protein</fullName>
    </recommendedName>
</protein>
<dbReference type="InterPro" id="IPR039633">
    <property type="entry name" value="PAP"/>
</dbReference>
<proteinExistence type="predicted"/>
<evidence type="ECO:0000259" key="5">
    <source>
        <dbReference type="Pfam" id="PF04755"/>
    </source>
</evidence>
<keyword evidence="7" id="KW-1185">Reference proteome</keyword>
<evidence type="ECO:0000256" key="1">
    <source>
        <dbReference type="ARBA" id="ARBA00004474"/>
    </source>
</evidence>
<feature type="compositionally biased region" description="Polar residues" evidence="4">
    <location>
        <begin position="35"/>
        <end position="47"/>
    </location>
</feature>
<accession>A0A834GKJ3</accession>
<dbReference type="InterPro" id="IPR006843">
    <property type="entry name" value="PAP/fibrillin_dom"/>
</dbReference>
<feature type="region of interest" description="Disordered" evidence="4">
    <location>
        <begin position="34"/>
        <end position="55"/>
    </location>
</feature>
<keyword evidence="2" id="KW-0934">Plastid</keyword>
<dbReference type="OrthoDB" id="201321at2759"/>
<dbReference type="AlphaFoldDB" id="A0A834GKJ3"/>
<dbReference type="GO" id="GO:0009536">
    <property type="term" value="C:plastid"/>
    <property type="evidence" value="ECO:0007669"/>
    <property type="project" value="UniProtKB-SubCell"/>
</dbReference>
<comment type="subcellular location">
    <subcellularLocation>
        <location evidence="1">Plastid</location>
    </subcellularLocation>
</comment>